<dbReference type="InterPro" id="IPR019734">
    <property type="entry name" value="TPR_rpt"/>
</dbReference>
<gene>
    <name evidence="4" type="ORF">ACOF00016_LOCUS463</name>
</gene>
<dbReference type="AlphaFoldDB" id="A0A7S3KZL9"/>
<dbReference type="SUPFAM" id="SSF48452">
    <property type="entry name" value="TPR-like"/>
    <property type="match status" value="1"/>
</dbReference>
<sequence length="305" mass="34380">MILTGDSVNSMVDRLDEKKMEDSFVSPGGCNGEPENLSMDSKPFFLMDWLEKIIPTDLEFAQQFLHTPNKEAKLEDAKHLTGAVPRELFTPAPKSKDPIANTTSHREKSYFYKKSITIGNAWNAKGLQKAQKDHWEEALLCWQNALEVRVQVVGENHLDVANTYNNIGIAQGKIGCYDEAIKSLQLAQDIRKRQLGEDHKEVAATLHNIGNVYQQSGDFLKAVEYFQSSKQLQQIHFGKNHVQVARAAIAIGHAYFQAAKWEESLEAYIGAIETLRRAGISEDDDEIIHLKEDVQDVEAELNRSL</sequence>
<reference evidence="4" key="1">
    <citation type="submission" date="2021-01" db="EMBL/GenBank/DDBJ databases">
        <authorList>
            <person name="Corre E."/>
            <person name="Pelletier E."/>
            <person name="Niang G."/>
            <person name="Scheremetjew M."/>
            <person name="Finn R."/>
            <person name="Kale V."/>
            <person name="Holt S."/>
            <person name="Cochrane G."/>
            <person name="Meng A."/>
            <person name="Brown T."/>
            <person name="Cohen L."/>
        </authorList>
    </citation>
    <scope>NUCLEOTIDE SEQUENCE</scope>
    <source>
        <strain evidence="4">CCMP127</strain>
    </source>
</reference>
<organism evidence="4">
    <name type="scientific">Amphora coffeiformis</name>
    <dbReference type="NCBI Taxonomy" id="265554"/>
    <lineage>
        <taxon>Eukaryota</taxon>
        <taxon>Sar</taxon>
        <taxon>Stramenopiles</taxon>
        <taxon>Ochrophyta</taxon>
        <taxon>Bacillariophyta</taxon>
        <taxon>Bacillariophyceae</taxon>
        <taxon>Bacillariophycidae</taxon>
        <taxon>Thalassiophysales</taxon>
        <taxon>Catenulaceae</taxon>
        <taxon>Amphora</taxon>
    </lineage>
</organism>
<dbReference type="Pfam" id="PF13424">
    <property type="entry name" value="TPR_12"/>
    <property type="match status" value="1"/>
</dbReference>
<evidence type="ECO:0000313" key="4">
    <source>
        <dbReference type="EMBL" id="CAE0402168.1"/>
    </source>
</evidence>
<dbReference type="PANTHER" id="PTHR45641">
    <property type="entry name" value="TETRATRICOPEPTIDE REPEAT PROTEIN (AFU_ORTHOLOGUE AFUA_6G03870)"/>
    <property type="match status" value="1"/>
</dbReference>
<keyword evidence="1" id="KW-0677">Repeat</keyword>
<evidence type="ECO:0000256" key="3">
    <source>
        <dbReference type="PROSITE-ProRule" id="PRU00339"/>
    </source>
</evidence>
<keyword evidence="2 3" id="KW-0802">TPR repeat</keyword>
<dbReference type="EMBL" id="HBIM01000529">
    <property type="protein sequence ID" value="CAE0402168.1"/>
    <property type="molecule type" value="Transcribed_RNA"/>
</dbReference>
<evidence type="ECO:0000256" key="2">
    <source>
        <dbReference type="ARBA" id="ARBA00022803"/>
    </source>
</evidence>
<dbReference type="PANTHER" id="PTHR45641:SF19">
    <property type="entry name" value="NEPHROCYSTIN-3"/>
    <property type="match status" value="1"/>
</dbReference>
<name>A0A7S3KZL9_9STRA</name>
<evidence type="ECO:0000256" key="1">
    <source>
        <dbReference type="ARBA" id="ARBA00022737"/>
    </source>
</evidence>
<evidence type="ECO:0008006" key="5">
    <source>
        <dbReference type="Google" id="ProtNLM"/>
    </source>
</evidence>
<dbReference type="PROSITE" id="PS50005">
    <property type="entry name" value="TPR"/>
    <property type="match status" value="1"/>
</dbReference>
<dbReference type="InterPro" id="IPR011990">
    <property type="entry name" value="TPR-like_helical_dom_sf"/>
</dbReference>
<dbReference type="Gene3D" id="1.25.40.10">
    <property type="entry name" value="Tetratricopeptide repeat domain"/>
    <property type="match status" value="1"/>
</dbReference>
<accession>A0A7S3KZL9</accession>
<feature type="repeat" description="TPR" evidence="3">
    <location>
        <begin position="203"/>
        <end position="236"/>
    </location>
</feature>
<proteinExistence type="predicted"/>
<protein>
    <recommendedName>
        <fullName evidence="5">Kinesin light chain</fullName>
    </recommendedName>
</protein>
<dbReference type="SMART" id="SM00028">
    <property type="entry name" value="TPR"/>
    <property type="match status" value="4"/>
</dbReference>